<name>A0A433J059_9PROT</name>
<evidence type="ECO:0000256" key="1">
    <source>
        <dbReference type="SAM" id="Phobius"/>
    </source>
</evidence>
<evidence type="ECO:0000313" key="2">
    <source>
        <dbReference type="EMBL" id="RUQ62057.1"/>
    </source>
</evidence>
<keyword evidence="1" id="KW-1133">Transmembrane helix</keyword>
<proteinExistence type="predicted"/>
<feature type="transmembrane region" description="Helical" evidence="1">
    <location>
        <begin position="49"/>
        <end position="69"/>
    </location>
</feature>
<reference evidence="2 3" key="1">
    <citation type="submission" date="2018-12" db="EMBL/GenBank/DDBJ databases">
        <authorList>
            <person name="Yang Y."/>
        </authorList>
    </citation>
    <scope>NUCLEOTIDE SEQUENCE [LARGE SCALE GENOMIC DNA]</scope>
    <source>
        <strain evidence="2 3">GSF71</strain>
    </source>
</reference>
<dbReference type="RefSeq" id="WP_127004544.1">
    <property type="nucleotide sequence ID" value="NZ_JBNPXW010000023.1"/>
</dbReference>
<comment type="caution">
    <text evidence="2">The sequence shown here is derived from an EMBL/GenBank/DDBJ whole genome shotgun (WGS) entry which is preliminary data.</text>
</comment>
<evidence type="ECO:0000313" key="3">
    <source>
        <dbReference type="Proteomes" id="UP000280346"/>
    </source>
</evidence>
<keyword evidence="3" id="KW-1185">Reference proteome</keyword>
<keyword evidence="1" id="KW-0472">Membrane</keyword>
<keyword evidence="1" id="KW-0812">Transmembrane</keyword>
<sequence length="70" mass="7160">MTPSDPPSPAVPPAAVASAAGRLFRPAALDRLATPEDLDRPATLASPRGRWWCLGLAALCLTAAVGLIVV</sequence>
<organism evidence="2 3">
    <name type="scientific">Azospirillum doebereinerae</name>
    <dbReference type="NCBI Taxonomy" id="92933"/>
    <lineage>
        <taxon>Bacteria</taxon>
        <taxon>Pseudomonadati</taxon>
        <taxon>Pseudomonadota</taxon>
        <taxon>Alphaproteobacteria</taxon>
        <taxon>Rhodospirillales</taxon>
        <taxon>Azospirillaceae</taxon>
        <taxon>Azospirillum</taxon>
    </lineage>
</organism>
<protein>
    <submittedName>
        <fullName evidence="2">Uncharacterized protein</fullName>
    </submittedName>
</protein>
<dbReference type="AlphaFoldDB" id="A0A433J059"/>
<dbReference type="EMBL" id="RZIJ01000040">
    <property type="protein sequence ID" value="RUQ62057.1"/>
    <property type="molecule type" value="Genomic_DNA"/>
</dbReference>
<dbReference type="OrthoDB" id="7308080at2"/>
<accession>A0A433J059</accession>
<gene>
    <name evidence="2" type="ORF">EJ913_29020</name>
</gene>
<dbReference type="Proteomes" id="UP000280346">
    <property type="component" value="Unassembled WGS sequence"/>
</dbReference>